<dbReference type="Proteomes" id="UP000436088">
    <property type="component" value="Unassembled WGS sequence"/>
</dbReference>
<dbReference type="AlphaFoldDB" id="A0A6A3BTB5"/>
<gene>
    <name evidence="1" type="ORF">F3Y22_tig00109972pilonHSYRG00230</name>
</gene>
<sequence length="108" mass="11667">MALKLPKAAEIAMGSDIVMDLQLHNCGGNHSKDSRLVEFDEDGDHEIVLPDVRVFQPRTLCLEEYLQGSSIRCLNSPVAGKKMVLISSEATVSCQESGPIYTGTCSIG</sequence>
<evidence type="ECO:0000313" key="1">
    <source>
        <dbReference type="EMBL" id="KAE8719191.1"/>
    </source>
</evidence>
<accession>A0A6A3BTB5</accession>
<protein>
    <submittedName>
        <fullName evidence="1">Uncharacterized protein</fullName>
    </submittedName>
</protein>
<evidence type="ECO:0000313" key="2">
    <source>
        <dbReference type="Proteomes" id="UP000436088"/>
    </source>
</evidence>
<dbReference type="EMBL" id="VEPZ02000792">
    <property type="protein sequence ID" value="KAE8719191.1"/>
    <property type="molecule type" value="Genomic_DNA"/>
</dbReference>
<proteinExistence type="predicted"/>
<reference evidence="1" key="1">
    <citation type="submission" date="2019-09" db="EMBL/GenBank/DDBJ databases">
        <title>Draft genome information of white flower Hibiscus syriacus.</title>
        <authorList>
            <person name="Kim Y.-M."/>
        </authorList>
    </citation>
    <scope>NUCLEOTIDE SEQUENCE [LARGE SCALE GENOMIC DNA]</scope>
    <source>
        <strain evidence="1">YM2019G1</strain>
    </source>
</reference>
<name>A0A6A3BTB5_HIBSY</name>
<comment type="caution">
    <text evidence="1">The sequence shown here is derived from an EMBL/GenBank/DDBJ whole genome shotgun (WGS) entry which is preliminary data.</text>
</comment>
<keyword evidence="2" id="KW-1185">Reference proteome</keyword>
<organism evidence="1 2">
    <name type="scientific">Hibiscus syriacus</name>
    <name type="common">Rose of Sharon</name>
    <dbReference type="NCBI Taxonomy" id="106335"/>
    <lineage>
        <taxon>Eukaryota</taxon>
        <taxon>Viridiplantae</taxon>
        <taxon>Streptophyta</taxon>
        <taxon>Embryophyta</taxon>
        <taxon>Tracheophyta</taxon>
        <taxon>Spermatophyta</taxon>
        <taxon>Magnoliopsida</taxon>
        <taxon>eudicotyledons</taxon>
        <taxon>Gunneridae</taxon>
        <taxon>Pentapetalae</taxon>
        <taxon>rosids</taxon>
        <taxon>malvids</taxon>
        <taxon>Malvales</taxon>
        <taxon>Malvaceae</taxon>
        <taxon>Malvoideae</taxon>
        <taxon>Hibiscus</taxon>
    </lineage>
</organism>